<dbReference type="GO" id="GO:0097542">
    <property type="term" value="C:ciliary tip"/>
    <property type="evidence" value="ECO:0007669"/>
    <property type="project" value="TreeGrafter"/>
</dbReference>
<name>L1IQ13_GUITC</name>
<dbReference type="InterPro" id="IPR033192">
    <property type="entry name" value="ODAD3"/>
</dbReference>
<protein>
    <submittedName>
        <fullName evidence="3 4">Uncharacterized protein</fullName>
    </submittedName>
</protein>
<evidence type="ECO:0000313" key="4">
    <source>
        <dbReference type="EnsemblProtists" id="EKX37910"/>
    </source>
</evidence>
<organism evidence="3">
    <name type="scientific">Guillardia theta (strain CCMP2712)</name>
    <name type="common">Cryptophyte</name>
    <dbReference type="NCBI Taxonomy" id="905079"/>
    <lineage>
        <taxon>Eukaryota</taxon>
        <taxon>Cryptophyceae</taxon>
        <taxon>Pyrenomonadales</taxon>
        <taxon>Geminigeraceae</taxon>
        <taxon>Guillardia</taxon>
    </lineage>
</organism>
<dbReference type="GO" id="GO:0036158">
    <property type="term" value="P:outer dynein arm assembly"/>
    <property type="evidence" value="ECO:0007669"/>
    <property type="project" value="InterPro"/>
</dbReference>
<dbReference type="HOGENOM" id="CLU_755350_0_0_1"/>
<feature type="region of interest" description="Disordered" evidence="2">
    <location>
        <begin position="253"/>
        <end position="306"/>
    </location>
</feature>
<dbReference type="GO" id="GO:0003341">
    <property type="term" value="P:cilium movement"/>
    <property type="evidence" value="ECO:0007669"/>
    <property type="project" value="InterPro"/>
</dbReference>
<dbReference type="PANTHER" id="PTHR46518">
    <property type="entry name" value="COILED-COIL DOMAIN-CONTAINING PROTEIN 151"/>
    <property type="match status" value="1"/>
</dbReference>
<feature type="region of interest" description="Disordered" evidence="2">
    <location>
        <begin position="323"/>
        <end position="367"/>
    </location>
</feature>
<dbReference type="EnsemblProtists" id="EKX37910">
    <property type="protein sequence ID" value="EKX37910"/>
    <property type="gene ID" value="GUITHDRAFT_154823"/>
</dbReference>
<feature type="compositionally biased region" description="Polar residues" evidence="2">
    <location>
        <begin position="259"/>
        <end position="281"/>
    </location>
</feature>
<proteinExistence type="predicted"/>
<evidence type="ECO:0000313" key="5">
    <source>
        <dbReference type="Proteomes" id="UP000011087"/>
    </source>
</evidence>
<dbReference type="GeneID" id="17294674"/>
<evidence type="ECO:0000256" key="2">
    <source>
        <dbReference type="SAM" id="MobiDB-lite"/>
    </source>
</evidence>
<gene>
    <name evidence="3" type="ORF">GUITHDRAFT_154823</name>
</gene>
<reference evidence="4" key="3">
    <citation type="submission" date="2016-03" db="UniProtKB">
        <authorList>
            <consortium name="EnsemblProtists"/>
        </authorList>
    </citation>
    <scope>IDENTIFICATION</scope>
</reference>
<evidence type="ECO:0000313" key="3">
    <source>
        <dbReference type="EMBL" id="EKX37910.1"/>
    </source>
</evidence>
<dbReference type="KEGG" id="gtt:GUITHDRAFT_154823"/>
<dbReference type="GO" id="GO:0035253">
    <property type="term" value="C:ciliary rootlet"/>
    <property type="evidence" value="ECO:0007669"/>
    <property type="project" value="TreeGrafter"/>
</dbReference>
<dbReference type="GO" id="GO:0036064">
    <property type="term" value="C:ciliary basal body"/>
    <property type="evidence" value="ECO:0007669"/>
    <property type="project" value="TreeGrafter"/>
</dbReference>
<keyword evidence="1" id="KW-0175">Coiled coil</keyword>
<reference evidence="5" key="2">
    <citation type="submission" date="2012-11" db="EMBL/GenBank/DDBJ databases">
        <authorList>
            <person name="Kuo A."/>
            <person name="Curtis B.A."/>
            <person name="Tanifuji G."/>
            <person name="Burki F."/>
            <person name="Gruber A."/>
            <person name="Irimia M."/>
            <person name="Maruyama S."/>
            <person name="Arias M.C."/>
            <person name="Ball S.G."/>
            <person name="Gile G.H."/>
            <person name="Hirakawa Y."/>
            <person name="Hopkins J.F."/>
            <person name="Rensing S.A."/>
            <person name="Schmutz J."/>
            <person name="Symeonidi A."/>
            <person name="Elias M."/>
            <person name="Eveleigh R.J."/>
            <person name="Herman E.K."/>
            <person name="Klute M.J."/>
            <person name="Nakayama T."/>
            <person name="Obornik M."/>
            <person name="Reyes-Prieto A."/>
            <person name="Armbrust E.V."/>
            <person name="Aves S.J."/>
            <person name="Beiko R.G."/>
            <person name="Coutinho P."/>
            <person name="Dacks J.B."/>
            <person name="Durnford D.G."/>
            <person name="Fast N.M."/>
            <person name="Green B.R."/>
            <person name="Grisdale C."/>
            <person name="Hempe F."/>
            <person name="Henrissat B."/>
            <person name="Hoppner M.P."/>
            <person name="Ishida K.-I."/>
            <person name="Kim E."/>
            <person name="Koreny L."/>
            <person name="Kroth P.G."/>
            <person name="Liu Y."/>
            <person name="Malik S.-B."/>
            <person name="Maier U.G."/>
            <person name="McRose D."/>
            <person name="Mock T."/>
            <person name="Neilson J.A."/>
            <person name="Onodera N.T."/>
            <person name="Poole A.M."/>
            <person name="Pritham E.J."/>
            <person name="Richards T.A."/>
            <person name="Rocap G."/>
            <person name="Roy S.W."/>
            <person name="Sarai C."/>
            <person name="Schaack S."/>
            <person name="Shirato S."/>
            <person name="Slamovits C.H."/>
            <person name="Spencer D.F."/>
            <person name="Suzuki S."/>
            <person name="Worden A.Z."/>
            <person name="Zauner S."/>
            <person name="Barry K."/>
            <person name="Bell C."/>
            <person name="Bharti A.K."/>
            <person name="Crow J.A."/>
            <person name="Grimwood J."/>
            <person name="Kramer R."/>
            <person name="Lindquist E."/>
            <person name="Lucas S."/>
            <person name="Salamov A."/>
            <person name="McFadden G.I."/>
            <person name="Lane C.E."/>
            <person name="Keeling P.J."/>
            <person name="Gray M.W."/>
            <person name="Grigoriev I.V."/>
            <person name="Archibald J.M."/>
        </authorList>
    </citation>
    <scope>NUCLEOTIDE SEQUENCE</scope>
    <source>
        <strain evidence="5">CCMP2712</strain>
    </source>
</reference>
<keyword evidence="5" id="KW-1185">Reference proteome</keyword>
<reference evidence="3 5" key="1">
    <citation type="journal article" date="2012" name="Nature">
        <title>Algal genomes reveal evolutionary mosaicism and the fate of nucleomorphs.</title>
        <authorList>
            <consortium name="DOE Joint Genome Institute"/>
            <person name="Curtis B.A."/>
            <person name="Tanifuji G."/>
            <person name="Burki F."/>
            <person name="Gruber A."/>
            <person name="Irimia M."/>
            <person name="Maruyama S."/>
            <person name="Arias M.C."/>
            <person name="Ball S.G."/>
            <person name="Gile G.H."/>
            <person name="Hirakawa Y."/>
            <person name="Hopkins J.F."/>
            <person name="Kuo A."/>
            <person name="Rensing S.A."/>
            <person name="Schmutz J."/>
            <person name="Symeonidi A."/>
            <person name="Elias M."/>
            <person name="Eveleigh R.J."/>
            <person name="Herman E.K."/>
            <person name="Klute M.J."/>
            <person name="Nakayama T."/>
            <person name="Obornik M."/>
            <person name="Reyes-Prieto A."/>
            <person name="Armbrust E.V."/>
            <person name="Aves S.J."/>
            <person name="Beiko R.G."/>
            <person name="Coutinho P."/>
            <person name="Dacks J.B."/>
            <person name="Durnford D.G."/>
            <person name="Fast N.M."/>
            <person name="Green B.R."/>
            <person name="Grisdale C.J."/>
            <person name="Hempel F."/>
            <person name="Henrissat B."/>
            <person name="Hoppner M.P."/>
            <person name="Ishida K."/>
            <person name="Kim E."/>
            <person name="Koreny L."/>
            <person name="Kroth P.G."/>
            <person name="Liu Y."/>
            <person name="Malik S.B."/>
            <person name="Maier U.G."/>
            <person name="McRose D."/>
            <person name="Mock T."/>
            <person name="Neilson J.A."/>
            <person name="Onodera N.T."/>
            <person name="Poole A.M."/>
            <person name="Pritham E.J."/>
            <person name="Richards T.A."/>
            <person name="Rocap G."/>
            <person name="Roy S.W."/>
            <person name="Sarai C."/>
            <person name="Schaack S."/>
            <person name="Shirato S."/>
            <person name="Slamovits C.H."/>
            <person name="Spencer D.F."/>
            <person name="Suzuki S."/>
            <person name="Worden A.Z."/>
            <person name="Zauner S."/>
            <person name="Barry K."/>
            <person name="Bell C."/>
            <person name="Bharti A.K."/>
            <person name="Crow J.A."/>
            <person name="Grimwood J."/>
            <person name="Kramer R."/>
            <person name="Lindquist E."/>
            <person name="Lucas S."/>
            <person name="Salamov A."/>
            <person name="McFadden G.I."/>
            <person name="Lane C.E."/>
            <person name="Keeling P.J."/>
            <person name="Gray M.W."/>
            <person name="Grigoriev I.V."/>
            <person name="Archibald J.M."/>
        </authorList>
    </citation>
    <scope>NUCLEOTIDE SEQUENCE</scope>
    <source>
        <strain evidence="3 5">CCMP2712</strain>
    </source>
</reference>
<dbReference type="PaxDb" id="55529-EKX37910"/>
<sequence>MLEVKDELQGKFKGELEQRQRMIQRQIRLKEIIQEHEERVKELTSKLQHQYDPNKDSPRRNELKKKAKAFEEVFNTMMQKIGESDITRIVELFQKQTLTFQAWTEAVRDQEIRVKALKEEKKFLDRQLLKLSSKTSHSVENETRQFTLCERNYDMALERLDALSVKLYQLESLMSHIKESIRLGFLRMKSCKDRTEIPPESFPDEGEGGLTEWVTLYADSLLAFVPNEEQLSALGAEGTDKELRSPVMPKKLKEAVSKANKSSGVRESNAYNTRVSFTSRMNFPKVSSEREREEEEGDTRAEYTEEAIVSRDEMKRRTMRYIKLKEREKMEADAKERGETNPNKKKKSKNASRIDAAPSSPPGQPPI</sequence>
<accession>L1IQ13</accession>
<feature type="coiled-coil region" evidence="1">
    <location>
        <begin position="19"/>
        <end position="46"/>
    </location>
</feature>
<dbReference type="PANTHER" id="PTHR46518:SF1">
    <property type="entry name" value="OUTER DYNEIN ARM-DOCKING COMPLEX SUBUNIT 3"/>
    <property type="match status" value="1"/>
</dbReference>
<dbReference type="RefSeq" id="XP_005824890.1">
    <property type="nucleotide sequence ID" value="XM_005824833.1"/>
</dbReference>
<feature type="compositionally biased region" description="Basic and acidic residues" evidence="2">
    <location>
        <begin position="323"/>
        <end position="339"/>
    </location>
</feature>
<dbReference type="AlphaFoldDB" id="L1IQ13"/>
<dbReference type="EMBL" id="JH993053">
    <property type="protein sequence ID" value="EKX37910.1"/>
    <property type="molecule type" value="Genomic_DNA"/>
</dbReference>
<evidence type="ECO:0000256" key="1">
    <source>
        <dbReference type="SAM" id="Coils"/>
    </source>
</evidence>
<feature type="coiled-coil region" evidence="1">
    <location>
        <begin position="100"/>
        <end position="134"/>
    </location>
</feature>
<dbReference type="Proteomes" id="UP000011087">
    <property type="component" value="Unassembled WGS sequence"/>
</dbReference>